<dbReference type="OrthoDB" id="411615at2759"/>
<dbReference type="InterPro" id="IPR013103">
    <property type="entry name" value="RVT_2"/>
</dbReference>
<dbReference type="STRING" id="157652.A0A371FTJ7"/>
<comment type="caution">
    <text evidence="2">The sequence shown here is derived from an EMBL/GenBank/DDBJ whole genome shotgun (WGS) entry which is preliminary data.</text>
</comment>
<proteinExistence type="predicted"/>
<dbReference type="AlphaFoldDB" id="A0A371FTJ7"/>
<feature type="non-terminal residue" evidence="2">
    <location>
        <position position="1"/>
    </location>
</feature>
<evidence type="ECO:0000259" key="1">
    <source>
        <dbReference type="Pfam" id="PF07727"/>
    </source>
</evidence>
<gene>
    <name evidence="2" type="ORF">CR513_37655</name>
</gene>
<evidence type="ECO:0000313" key="3">
    <source>
        <dbReference type="Proteomes" id="UP000257109"/>
    </source>
</evidence>
<sequence>MVYYVIEKLIPTLENLEESQSLDVFKSFKAKVELQLGKKIKAIKYDHGGEYYGRYDGPGEQCSRPFRVELFCNTPCQENLALTFGKEENIRNVDFEEESFNNNGQVLVPIIVQEKTPIDAMKDEMKSMQDNNIWDLVELPKSVKPIGSKWIFKIIKDSKGNIERYKSHLVTKGFTHKEGIDYKETFSPVPSNGSFRTIMTLVAHFDLKLHQMDVKTIFLNGDIDEAICMVQHENFMLDDSKPIKLRDHFQGILRLLQENYISKVLDRFGMKDSKPGDTPIAKGDKFSLK</sequence>
<keyword evidence="3" id="KW-1185">Reference proteome</keyword>
<organism evidence="2 3">
    <name type="scientific">Mucuna pruriens</name>
    <name type="common">Velvet bean</name>
    <name type="synonym">Dolichos pruriens</name>
    <dbReference type="NCBI Taxonomy" id="157652"/>
    <lineage>
        <taxon>Eukaryota</taxon>
        <taxon>Viridiplantae</taxon>
        <taxon>Streptophyta</taxon>
        <taxon>Embryophyta</taxon>
        <taxon>Tracheophyta</taxon>
        <taxon>Spermatophyta</taxon>
        <taxon>Magnoliopsida</taxon>
        <taxon>eudicotyledons</taxon>
        <taxon>Gunneridae</taxon>
        <taxon>Pentapetalae</taxon>
        <taxon>rosids</taxon>
        <taxon>fabids</taxon>
        <taxon>Fabales</taxon>
        <taxon>Fabaceae</taxon>
        <taxon>Papilionoideae</taxon>
        <taxon>50 kb inversion clade</taxon>
        <taxon>NPAAA clade</taxon>
        <taxon>indigoferoid/millettioid clade</taxon>
        <taxon>Phaseoleae</taxon>
        <taxon>Mucuna</taxon>
    </lineage>
</organism>
<reference evidence="2" key="1">
    <citation type="submission" date="2018-05" db="EMBL/GenBank/DDBJ databases">
        <title>Draft genome of Mucuna pruriens seed.</title>
        <authorList>
            <person name="Nnadi N.E."/>
            <person name="Vos R."/>
            <person name="Hasami M.H."/>
            <person name="Devisetty U.K."/>
            <person name="Aguiy J.C."/>
        </authorList>
    </citation>
    <scope>NUCLEOTIDE SEQUENCE [LARGE SCALE GENOMIC DNA]</scope>
    <source>
        <strain evidence="2">JCA_2017</strain>
    </source>
</reference>
<name>A0A371FTJ7_MUCPR</name>
<dbReference type="EMBL" id="QJKJ01007867">
    <property type="protein sequence ID" value="RDX81644.1"/>
    <property type="molecule type" value="Genomic_DNA"/>
</dbReference>
<dbReference type="Pfam" id="PF07727">
    <property type="entry name" value="RVT_2"/>
    <property type="match status" value="1"/>
</dbReference>
<dbReference type="Proteomes" id="UP000257109">
    <property type="component" value="Unassembled WGS sequence"/>
</dbReference>
<protein>
    <recommendedName>
        <fullName evidence="1">Reverse transcriptase Ty1/copia-type domain-containing protein</fullName>
    </recommendedName>
</protein>
<evidence type="ECO:0000313" key="2">
    <source>
        <dbReference type="EMBL" id="RDX81644.1"/>
    </source>
</evidence>
<feature type="domain" description="Reverse transcriptase Ty1/copia-type" evidence="1">
    <location>
        <begin position="131"/>
        <end position="243"/>
    </location>
</feature>
<accession>A0A371FTJ7</accession>